<proteinExistence type="predicted"/>
<name>A0A834PA09_VESPE</name>
<accession>A0A834PA09</accession>
<protein>
    <submittedName>
        <fullName evidence="1">Uncharacterized protein</fullName>
    </submittedName>
</protein>
<comment type="caution">
    <text evidence="1">The sequence shown here is derived from an EMBL/GenBank/DDBJ whole genome shotgun (WGS) entry which is preliminary data.</text>
</comment>
<dbReference type="Proteomes" id="UP000600918">
    <property type="component" value="Unassembled WGS sequence"/>
</dbReference>
<sequence>MTPIFILDVDGYEVYVQKGRKKLALRLSGKRKRGKLVLRSVRHFIKVSRFYHEEEETFSRCRSQKETPTGYLSRMFPIRGKRRRRVYRFWLVKMRSRTCERTRADLSARNRETGGNTTFEAANGCGISIGGLVGGLLSRALHFRASVAFVTTRKSKKRVVDVTPKIYDSHLPRYKRLKVET</sequence>
<evidence type="ECO:0000313" key="2">
    <source>
        <dbReference type="Proteomes" id="UP000600918"/>
    </source>
</evidence>
<dbReference type="AlphaFoldDB" id="A0A834PA09"/>
<reference evidence="1" key="1">
    <citation type="journal article" date="2020" name="G3 (Bethesda)">
        <title>High-Quality Assemblies for Three Invasive Social Wasps from the &lt;i&gt;Vespula&lt;/i&gt; Genus.</title>
        <authorList>
            <person name="Harrop T.W.R."/>
            <person name="Guhlin J."/>
            <person name="McLaughlin G.M."/>
            <person name="Permina E."/>
            <person name="Stockwell P."/>
            <person name="Gilligan J."/>
            <person name="Le Lec M.F."/>
            <person name="Gruber M.A.M."/>
            <person name="Quinn O."/>
            <person name="Lovegrove M."/>
            <person name="Duncan E.J."/>
            <person name="Remnant E.J."/>
            <person name="Van Eeckhoven J."/>
            <person name="Graham B."/>
            <person name="Knapp R.A."/>
            <person name="Langford K.W."/>
            <person name="Kronenberg Z."/>
            <person name="Press M.O."/>
            <person name="Eacker S.M."/>
            <person name="Wilson-Rankin E.E."/>
            <person name="Purcell J."/>
            <person name="Lester P.J."/>
            <person name="Dearden P.K."/>
        </authorList>
    </citation>
    <scope>NUCLEOTIDE SEQUENCE</scope>
    <source>
        <strain evidence="1">Volc-1</strain>
    </source>
</reference>
<keyword evidence="2" id="KW-1185">Reference proteome</keyword>
<evidence type="ECO:0000313" key="1">
    <source>
        <dbReference type="EMBL" id="KAF7434277.1"/>
    </source>
</evidence>
<gene>
    <name evidence="1" type="ORF">H0235_002468</name>
</gene>
<dbReference type="EMBL" id="JACSDY010000002">
    <property type="protein sequence ID" value="KAF7434277.1"/>
    <property type="molecule type" value="Genomic_DNA"/>
</dbReference>
<organism evidence="1 2">
    <name type="scientific">Vespula pensylvanica</name>
    <name type="common">Western yellow jacket</name>
    <name type="synonym">Wasp</name>
    <dbReference type="NCBI Taxonomy" id="30213"/>
    <lineage>
        <taxon>Eukaryota</taxon>
        <taxon>Metazoa</taxon>
        <taxon>Ecdysozoa</taxon>
        <taxon>Arthropoda</taxon>
        <taxon>Hexapoda</taxon>
        <taxon>Insecta</taxon>
        <taxon>Pterygota</taxon>
        <taxon>Neoptera</taxon>
        <taxon>Endopterygota</taxon>
        <taxon>Hymenoptera</taxon>
        <taxon>Apocrita</taxon>
        <taxon>Aculeata</taxon>
        <taxon>Vespoidea</taxon>
        <taxon>Vespidae</taxon>
        <taxon>Vespinae</taxon>
        <taxon>Vespula</taxon>
    </lineage>
</organism>